<comment type="caution">
    <text evidence="14">The sequence shown here is derived from an EMBL/GenBank/DDBJ whole genome shotgun (WGS) entry which is preliminary data.</text>
</comment>
<feature type="binding site" evidence="10">
    <location>
        <position position="904"/>
    </location>
    <ligand>
        <name>Zn(2+)</name>
        <dbReference type="ChEBI" id="CHEBI:29105"/>
    </ligand>
</feature>
<dbReference type="OrthoDB" id="9810365at2"/>
<feature type="binding site" evidence="10">
    <location>
        <position position="921"/>
    </location>
    <ligand>
        <name>Zn(2+)</name>
        <dbReference type="ChEBI" id="CHEBI:29105"/>
    </ligand>
</feature>
<dbReference type="InterPro" id="IPR002300">
    <property type="entry name" value="aa-tRNA-synth_Ia"/>
</dbReference>
<dbReference type="GO" id="GO:0008270">
    <property type="term" value="F:zinc ion binding"/>
    <property type="evidence" value="ECO:0007669"/>
    <property type="project" value="UniProtKB-UniRule"/>
</dbReference>
<evidence type="ECO:0000256" key="4">
    <source>
        <dbReference type="ARBA" id="ARBA00022741"/>
    </source>
</evidence>
<feature type="domain" description="Methionyl/Valyl/Leucyl/Isoleucyl-tRNA synthetase anticodon-binding" evidence="13">
    <location>
        <begin position="686"/>
        <end position="842"/>
    </location>
</feature>
<feature type="short sequence motif" description="'HIGH' region" evidence="10">
    <location>
        <begin position="57"/>
        <end position="67"/>
    </location>
</feature>
<evidence type="ECO:0000259" key="11">
    <source>
        <dbReference type="Pfam" id="PF00133"/>
    </source>
</evidence>
<dbReference type="SUPFAM" id="SSF47323">
    <property type="entry name" value="Anticodon-binding domain of a subclass of class I aminoacyl-tRNA synthetases"/>
    <property type="match status" value="1"/>
</dbReference>
<dbReference type="InterPro" id="IPR009008">
    <property type="entry name" value="Val/Leu/Ile-tRNA-synth_edit"/>
</dbReference>
<comment type="cofactor">
    <cofactor evidence="10">
        <name>Zn(2+)</name>
        <dbReference type="ChEBI" id="CHEBI:29105"/>
    </cofactor>
    <text evidence="10">Binds 1 zinc ion per subunit.</text>
</comment>
<comment type="subcellular location">
    <subcellularLocation>
        <location evidence="10">Cytoplasm</location>
    </subcellularLocation>
</comment>
<dbReference type="GO" id="GO:0004822">
    <property type="term" value="F:isoleucine-tRNA ligase activity"/>
    <property type="evidence" value="ECO:0007669"/>
    <property type="project" value="UniProtKB-UniRule"/>
</dbReference>
<keyword evidence="3 10" id="KW-0436">Ligase</keyword>
<dbReference type="InterPro" id="IPR050081">
    <property type="entry name" value="Ile-tRNA_ligase"/>
</dbReference>
<keyword evidence="4 10" id="KW-0547">Nucleotide-binding</keyword>
<feature type="binding site" evidence="10">
    <location>
        <position position="606"/>
    </location>
    <ligand>
        <name>ATP</name>
        <dbReference type="ChEBI" id="CHEBI:30616"/>
    </ligand>
</feature>
<protein>
    <recommendedName>
        <fullName evidence="10">Isoleucine--tRNA ligase</fullName>
        <ecNumber evidence="10">6.1.1.5</ecNumber>
    </recommendedName>
    <alternativeName>
        <fullName evidence="10">Isoleucyl-tRNA synthetase</fullName>
        <shortName evidence="10">IleRS</shortName>
    </alternativeName>
</protein>
<dbReference type="GO" id="GO:0005829">
    <property type="term" value="C:cytosol"/>
    <property type="evidence" value="ECO:0007669"/>
    <property type="project" value="TreeGrafter"/>
</dbReference>
<feature type="short sequence motif" description="'KMSKS' region" evidence="10">
    <location>
        <begin position="603"/>
        <end position="607"/>
    </location>
</feature>
<dbReference type="GO" id="GO:0005524">
    <property type="term" value="F:ATP binding"/>
    <property type="evidence" value="ECO:0007669"/>
    <property type="project" value="UniProtKB-UniRule"/>
</dbReference>
<feature type="binding site" evidence="10">
    <location>
        <position position="562"/>
    </location>
    <ligand>
        <name>L-isoleucyl-5'-AMP</name>
        <dbReference type="ChEBI" id="CHEBI:178002"/>
    </ligand>
</feature>
<dbReference type="RefSeq" id="WP_006966580.1">
    <property type="nucleotide sequence ID" value="NZ_APJX01000005.1"/>
</dbReference>
<evidence type="ECO:0000256" key="1">
    <source>
        <dbReference type="ARBA" id="ARBA00006887"/>
    </source>
</evidence>
<evidence type="ECO:0000256" key="5">
    <source>
        <dbReference type="ARBA" id="ARBA00022840"/>
    </source>
</evidence>
<dbReference type="PANTHER" id="PTHR42765:SF1">
    <property type="entry name" value="ISOLEUCINE--TRNA LIGASE, MITOCHONDRIAL"/>
    <property type="match status" value="1"/>
</dbReference>
<evidence type="ECO:0000256" key="10">
    <source>
        <dbReference type="HAMAP-Rule" id="MF_02002"/>
    </source>
</evidence>
<dbReference type="PROSITE" id="PS00178">
    <property type="entry name" value="AA_TRNA_LIGASE_I"/>
    <property type="match status" value="1"/>
</dbReference>
<evidence type="ECO:0000256" key="9">
    <source>
        <dbReference type="ARBA" id="ARBA00048359"/>
    </source>
</evidence>
<dbReference type="Gene3D" id="3.90.740.10">
    <property type="entry name" value="Valyl/Leucyl/Isoleucyl-tRNA synthetase, editing domain"/>
    <property type="match status" value="1"/>
</dbReference>
<proteinExistence type="inferred from homology"/>
<evidence type="ECO:0000256" key="2">
    <source>
        <dbReference type="ARBA" id="ARBA00022490"/>
    </source>
</evidence>
<dbReference type="FunFam" id="1.10.730.20:FF:000001">
    <property type="entry name" value="Isoleucine--tRNA ligase"/>
    <property type="match status" value="1"/>
</dbReference>
<dbReference type="InterPro" id="IPR010663">
    <property type="entry name" value="Znf_FPG/IleRS"/>
</dbReference>
<reference evidence="14 15" key="1">
    <citation type="journal article" date="2013" name="Genome Announc.">
        <title>Draft Genome Sequence of Desulfotignum phosphitoxidans DSM 13687 Strain FiPS-3.</title>
        <authorList>
            <person name="Poehlein A."/>
            <person name="Daniel R."/>
            <person name="Simeonova D.D."/>
        </authorList>
    </citation>
    <scope>NUCLEOTIDE SEQUENCE [LARGE SCALE GENOMIC DNA]</scope>
    <source>
        <strain evidence="14 15">DSM 13687</strain>
    </source>
</reference>
<dbReference type="Gene3D" id="1.10.10.830">
    <property type="entry name" value="Ile-tRNA synthetase CP2 domain-like"/>
    <property type="match status" value="1"/>
</dbReference>
<evidence type="ECO:0000313" key="15">
    <source>
        <dbReference type="Proteomes" id="UP000014216"/>
    </source>
</evidence>
<dbReference type="InterPro" id="IPR014729">
    <property type="entry name" value="Rossmann-like_a/b/a_fold"/>
</dbReference>
<dbReference type="Pfam" id="PF08264">
    <property type="entry name" value="Anticodon_1"/>
    <property type="match status" value="1"/>
</dbReference>
<comment type="domain">
    <text evidence="10">IleRS has two distinct active sites: one for aminoacylation and one for editing. The misactivated valine is translocated from the active site to the editing site, which sterically excludes the correctly activated isoleucine. The single editing site contains two valyl binding pockets, one specific for each substrate (Val-AMP or Val-tRNA(Ile)).</text>
</comment>
<comment type="subunit">
    <text evidence="10">Monomer.</text>
</comment>
<dbReference type="GO" id="GO:0006428">
    <property type="term" value="P:isoleucyl-tRNA aminoacylation"/>
    <property type="evidence" value="ECO:0007669"/>
    <property type="project" value="UniProtKB-UniRule"/>
</dbReference>
<dbReference type="InterPro" id="IPR009080">
    <property type="entry name" value="tRNAsynth_Ia_anticodon-bd"/>
</dbReference>
<keyword evidence="10" id="KW-0862">Zinc</keyword>
<dbReference type="PRINTS" id="PR00984">
    <property type="entry name" value="TRNASYNTHILE"/>
</dbReference>
<accession>S0G4T4</accession>
<dbReference type="Gene3D" id="3.40.50.620">
    <property type="entry name" value="HUPs"/>
    <property type="match status" value="2"/>
</dbReference>
<feature type="binding site" evidence="10">
    <location>
        <position position="901"/>
    </location>
    <ligand>
        <name>Zn(2+)</name>
        <dbReference type="ChEBI" id="CHEBI:29105"/>
    </ligand>
</feature>
<evidence type="ECO:0000259" key="13">
    <source>
        <dbReference type="Pfam" id="PF08264"/>
    </source>
</evidence>
<dbReference type="Pfam" id="PF00133">
    <property type="entry name" value="tRNA-synt_1"/>
    <property type="match status" value="1"/>
</dbReference>
<dbReference type="CDD" id="cd00818">
    <property type="entry name" value="IleRS_core"/>
    <property type="match status" value="1"/>
</dbReference>
<evidence type="ECO:0000256" key="7">
    <source>
        <dbReference type="ARBA" id="ARBA00023146"/>
    </source>
</evidence>
<dbReference type="CDD" id="cd07960">
    <property type="entry name" value="Anticodon_Ia_Ile_BEm"/>
    <property type="match status" value="1"/>
</dbReference>
<dbReference type="InterPro" id="IPR001412">
    <property type="entry name" value="aa-tRNA-synth_I_CS"/>
</dbReference>
<keyword evidence="5 10" id="KW-0067">ATP-binding</keyword>
<comment type="function">
    <text evidence="8 10">Catalyzes the attachment of isoleucine to tRNA(Ile). As IleRS can inadvertently accommodate and process structurally similar amino acids such as valine, to avoid such errors it has two additional distinct tRNA(Ile)-dependent editing activities. One activity is designated as 'pretransfer' editing and involves the hydrolysis of activated Val-AMP. The other activity is designated 'posttransfer' editing and involves deacylation of mischarged Val-tRNA(Ile).</text>
</comment>
<keyword evidence="6 10" id="KW-0648">Protein biosynthesis</keyword>
<evidence type="ECO:0000256" key="8">
    <source>
        <dbReference type="ARBA" id="ARBA00025217"/>
    </source>
</evidence>
<keyword evidence="7 10" id="KW-0030">Aminoacyl-tRNA synthetase</keyword>
<dbReference type="GO" id="GO:0000049">
    <property type="term" value="F:tRNA binding"/>
    <property type="evidence" value="ECO:0007669"/>
    <property type="project" value="InterPro"/>
</dbReference>
<dbReference type="SUPFAM" id="SSF50677">
    <property type="entry name" value="ValRS/IleRS/LeuRS editing domain"/>
    <property type="match status" value="1"/>
</dbReference>
<dbReference type="Proteomes" id="UP000014216">
    <property type="component" value="Unassembled WGS sequence"/>
</dbReference>
<dbReference type="InterPro" id="IPR033708">
    <property type="entry name" value="Anticodon_Ile_BEm"/>
</dbReference>
<dbReference type="NCBIfam" id="TIGR00392">
    <property type="entry name" value="ileS"/>
    <property type="match status" value="1"/>
</dbReference>
<dbReference type="PATRIC" id="fig|1286635.3.peg.2836"/>
<dbReference type="AlphaFoldDB" id="S0G4T4"/>
<comment type="similarity">
    <text evidence="1 10">Belongs to the class-I aminoacyl-tRNA synthetase family. IleS type 1 subfamily.</text>
</comment>
<dbReference type="GO" id="GO:0002161">
    <property type="term" value="F:aminoacyl-tRNA deacylase activity"/>
    <property type="evidence" value="ECO:0007669"/>
    <property type="project" value="InterPro"/>
</dbReference>
<dbReference type="PANTHER" id="PTHR42765">
    <property type="entry name" value="SOLEUCYL-TRNA SYNTHETASE"/>
    <property type="match status" value="1"/>
</dbReference>
<dbReference type="HAMAP" id="MF_02002">
    <property type="entry name" value="Ile_tRNA_synth_type1"/>
    <property type="match status" value="1"/>
</dbReference>
<feature type="binding site" evidence="10">
    <location>
        <position position="924"/>
    </location>
    <ligand>
        <name>Zn(2+)</name>
        <dbReference type="ChEBI" id="CHEBI:29105"/>
    </ligand>
</feature>
<dbReference type="EC" id="6.1.1.5" evidence="10"/>
<evidence type="ECO:0000259" key="12">
    <source>
        <dbReference type="Pfam" id="PF06827"/>
    </source>
</evidence>
<gene>
    <name evidence="10 14" type="primary">ileS</name>
    <name evidence="14" type="ORF">Dpo_5c03590</name>
</gene>
<dbReference type="Pfam" id="PF06827">
    <property type="entry name" value="zf-FPG_IleRS"/>
    <property type="match status" value="1"/>
</dbReference>
<feature type="domain" description="Aminoacyl-tRNA synthetase class Ia" evidence="11">
    <location>
        <begin position="28"/>
        <end position="642"/>
    </location>
</feature>
<dbReference type="Gene3D" id="1.10.730.20">
    <property type="match status" value="1"/>
</dbReference>
<evidence type="ECO:0000256" key="3">
    <source>
        <dbReference type="ARBA" id="ARBA00022598"/>
    </source>
</evidence>
<feature type="domain" description="Zinc finger FPG/IleRS-type" evidence="12">
    <location>
        <begin position="898"/>
        <end position="926"/>
    </location>
</feature>
<organism evidence="14 15">
    <name type="scientific">Desulfotignum phosphitoxidans DSM 13687</name>
    <dbReference type="NCBI Taxonomy" id="1286635"/>
    <lineage>
        <taxon>Bacteria</taxon>
        <taxon>Pseudomonadati</taxon>
        <taxon>Thermodesulfobacteriota</taxon>
        <taxon>Desulfobacteria</taxon>
        <taxon>Desulfobacterales</taxon>
        <taxon>Desulfobacteraceae</taxon>
        <taxon>Desulfotignum</taxon>
    </lineage>
</organism>
<evidence type="ECO:0000313" key="14">
    <source>
        <dbReference type="EMBL" id="EMS79432.1"/>
    </source>
</evidence>
<dbReference type="InterPro" id="IPR023585">
    <property type="entry name" value="Ile-tRNA-ligase_type1"/>
</dbReference>
<comment type="catalytic activity">
    <reaction evidence="9 10">
        <text>tRNA(Ile) + L-isoleucine + ATP = L-isoleucyl-tRNA(Ile) + AMP + diphosphate</text>
        <dbReference type="Rhea" id="RHEA:11060"/>
        <dbReference type="Rhea" id="RHEA-COMP:9666"/>
        <dbReference type="Rhea" id="RHEA-COMP:9695"/>
        <dbReference type="ChEBI" id="CHEBI:30616"/>
        <dbReference type="ChEBI" id="CHEBI:33019"/>
        <dbReference type="ChEBI" id="CHEBI:58045"/>
        <dbReference type="ChEBI" id="CHEBI:78442"/>
        <dbReference type="ChEBI" id="CHEBI:78528"/>
        <dbReference type="ChEBI" id="CHEBI:456215"/>
        <dbReference type="EC" id="6.1.1.5"/>
    </reaction>
</comment>
<dbReference type="SUPFAM" id="SSF52374">
    <property type="entry name" value="Nucleotidylyl transferase"/>
    <property type="match status" value="1"/>
</dbReference>
<dbReference type="InterPro" id="IPR002301">
    <property type="entry name" value="Ile-tRNA-ligase"/>
</dbReference>
<dbReference type="InterPro" id="IPR013155">
    <property type="entry name" value="M/V/L/I-tRNA-synth_anticd-bd"/>
</dbReference>
<dbReference type="EMBL" id="APJX01000005">
    <property type="protein sequence ID" value="EMS79432.1"/>
    <property type="molecule type" value="Genomic_DNA"/>
</dbReference>
<sequence>MDYKKTLNLPSTQFAMKANLPQREPEQLKQWDEKKIYDKLREQAKDRPLFILHDGPPYANGHLHMGHAINKILKDIIVRSRQMAGFNAPYVPGWDCHGLPIEHNVDKQLGSKKKQMTPVQVRQACRKYAAKFVDIQRDEFKRFGVAGQWETPYLTMNSAYEARIAKECGEFALAGDMFLGKKPIYWCCSCQTALAEAEIEYHDHTSPSIHVKFALKDDLSDLIPDIGDTPVSMVIWTTTPWTIPANLGVCIHPRFEYAAVKTRDHGVLIMAKALVENVMQTFGMDDYQVVAKLNPLDLENKKCLHPIYDTDSLIILGDHVTLDAGTGCVHTAPGHGADDHVVGKKYGLDCYSPVEDNGVFSSDVPLFAGEFIFKANTHINEVLEEKGALLKNRQLSHSYPHCWRCKNPVIYRATPQWFISMDKLGLRQKTLEQINHVQWIPSWGKERIYAMIENRPDWCLSRQRSWGVPIPVFHCSECKEVYVTRESVDKIHALFSEHSSDIWFEKEAAELMPDHAVCAKCGSTHFTKDHNILDVWFDSGVSHAAVLTEFPGLRRPADMYLEGSDQHRGWFHSSLLTAVGRTGKAPYKTVLTHGFVVDEKGHKMSKSVGNVVAPESVIKQYGADVLRLWAASADYRGDVSISNNIIKQLSDAYRRIRNTCRFMLGNFSDFDVTKDARPVADMGELDRFILHRLYQVTKKAVTAYDTYEFHTIYHALHNFCVVDLSAFYLDIIKDRLYTSPPASPERRDAQTVMATILDTLVRIMAPVLPFTAEEIYAHMPPGKDKKESVHMASMAVADPQWQNKDLSDKWTWILSLRSEVTKALEAARKDKLIGHPLDAAVEIKLPETALKGFIQNLDMPLADIFIVSSAALKDTLDSGVFQSKEIAGLEIAVKKAAGDKCERCWRFSRTIGQDEQYPEACDRCASALNQIL</sequence>
<name>S0G4T4_9BACT</name>
<keyword evidence="15" id="KW-1185">Reference proteome</keyword>
<evidence type="ECO:0000256" key="6">
    <source>
        <dbReference type="ARBA" id="ARBA00022917"/>
    </source>
</evidence>
<keyword evidence="10" id="KW-0479">Metal-binding</keyword>
<keyword evidence="2 10" id="KW-0963">Cytoplasm</keyword>